<sequence length="117" mass="13587">MKIEDIVEYPLILPPRDSGLNYRKELDKLFVRKGLVYRVIMESSNVELSSLYSEMGLGISFASIVQELPVMKKRKLAFIPLKQYFKPNYLGIVTRKNTILPFYKKAFINMLIPDIAK</sequence>
<evidence type="ECO:0000313" key="2">
    <source>
        <dbReference type="EMBL" id="TYO95496.1"/>
    </source>
</evidence>
<dbReference type="CDD" id="cd05466">
    <property type="entry name" value="PBP2_LTTR_substrate"/>
    <property type="match status" value="1"/>
</dbReference>
<feature type="domain" description="LysR substrate-binding" evidence="1">
    <location>
        <begin position="3"/>
        <end position="111"/>
    </location>
</feature>
<reference evidence="2 3" key="1">
    <citation type="submission" date="2019-07" db="EMBL/GenBank/DDBJ databases">
        <title>Genomic Encyclopedia of Type Strains, Phase I: the one thousand microbial genomes (KMG-I) project.</title>
        <authorList>
            <person name="Kyrpides N."/>
        </authorList>
    </citation>
    <scope>NUCLEOTIDE SEQUENCE [LARGE SCALE GENOMIC DNA]</scope>
    <source>
        <strain evidence="2 3">DSM 6562</strain>
    </source>
</reference>
<dbReference type="Proteomes" id="UP000323166">
    <property type="component" value="Unassembled WGS sequence"/>
</dbReference>
<evidence type="ECO:0000313" key="3">
    <source>
        <dbReference type="Proteomes" id="UP000323166"/>
    </source>
</evidence>
<dbReference type="AlphaFoldDB" id="A0A5S4ZRM9"/>
<name>A0A5S4ZRM9_9FIRM</name>
<comment type="caution">
    <text evidence="2">The sequence shown here is derived from an EMBL/GenBank/DDBJ whole genome shotgun (WGS) entry which is preliminary data.</text>
</comment>
<dbReference type="SUPFAM" id="SSF53850">
    <property type="entry name" value="Periplasmic binding protein-like II"/>
    <property type="match status" value="1"/>
</dbReference>
<keyword evidence="3" id="KW-1185">Reference proteome</keyword>
<accession>A0A5S4ZRM9</accession>
<evidence type="ECO:0000259" key="1">
    <source>
        <dbReference type="Pfam" id="PF03466"/>
    </source>
</evidence>
<gene>
    <name evidence="2" type="ORF">LX24_01457</name>
</gene>
<dbReference type="Pfam" id="PF03466">
    <property type="entry name" value="LysR_substrate"/>
    <property type="match status" value="1"/>
</dbReference>
<protein>
    <submittedName>
        <fullName evidence="2">LysR substrate binding domain-containing protein</fullName>
    </submittedName>
</protein>
<dbReference type="Gene3D" id="3.40.190.10">
    <property type="entry name" value="Periplasmic binding protein-like II"/>
    <property type="match status" value="2"/>
</dbReference>
<dbReference type="InterPro" id="IPR005119">
    <property type="entry name" value="LysR_subst-bd"/>
</dbReference>
<organism evidence="2 3">
    <name type="scientific">Desulfallas thermosapovorans DSM 6562</name>
    <dbReference type="NCBI Taxonomy" id="1121431"/>
    <lineage>
        <taxon>Bacteria</taxon>
        <taxon>Bacillati</taxon>
        <taxon>Bacillota</taxon>
        <taxon>Clostridia</taxon>
        <taxon>Eubacteriales</taxon>
        <taxon>Desulfallaceae</taxon>
        <taxon>Desulfallas</taxon>
    </lineage>
</organism>
<dbReference type="EMBL" id="VNHM01000007">
    <property type="protein sequence ID" value="TYO95496.1"/>
    <property type="molecule type" value="Genomic_DNA"/>
</dbReference>
<proteinExistence type="predicted"/>